<protein>
    <submittedName>
        <fullName evidence="1">Uncharacterized protein</fullName>
    </submittedName>
</protein>
<accession>A0ACB6RX02</accession>
<gene>
    <name evidence="1" type="ORF">BU25DRAFT_472984</name>
</gene>
<organism evidence="1 2">
    <name type="scientific">Macroventuria anomochaeta</name>
    <dbReference type="NCBI Taxonomy" id="301207"/>
    <lineage>
        <taxon>Eukaryota</taxon>
        <taxon>Fungi</taxon>
        <taxon>Dikarya</taxon>
        <taxon>Ascomycota</taxon>
        <taxon>Pezizomycotina</taxon>
        <taxon>Dothideomycetes</taxon>
        <taxon>Pleosporomycetidae</taxon>
        <taxon>Pleosporales</taxon>
        <taxon>Pleosporineae</taxon>
        <taxon>Didymellaceae</taxon>
        <taxon>Macroventuria</taxon>
    </lineage>
</organism>
<reference evidence="1" key="1">
    <citation type="journal article" date="2020" name="Stud. Mycol.">
        <title>101 Dothideomycetes genomes: a test case for predicting lifestyles and emergence of pathogens.</title>
        <authorList>
            <person name="Haridas S."/>
            <person name="Albert R."/>
            <person name="Binder M."/>
            <person name="Bloem J."/>
            <person name="Labutti K."/>
            <person name="Salamov A."/>
            <person name="Andreopoulos B."/>
            <person name="Baker S."/>
            <person name="Barry K."/>
            <person name="Bills G."/>
            <person name="Bluhm B."/>
            <person name="Cannon C."/>
            <person name="Castanera R."/>
            <person name="Culley D."/>
            <person name="Daum C."/>
            <person name="Ezra D."/>
            <person name="Gonzalez J."/>
            <person name="Henrissat B."/>
            <person name="Kuo A."/>
            <person name="Liang C."/>
            <person name="Lipzen A."/>
            <person name="Lutzoni F."/>
            <person name="Magnuson J."/>
            <person name="Mondo S."/>
            <person name="Nolan M."/>
            <person name="Ohm R."/>
            <person name="Pangilinan J."/>
            <person name="Park H.-J."/>
            <person name="Ramirez L."/>
            <person name="Alfaro M."/>
            <person name="Sun H."/>
            <person name="Tritt A."/>
            <person name="Yoshinaga Y."/>
            <person name="Zwiers L.-H."/>
            <person name="Turgeon B."/>
            <person name="Goodwin S."/>
            <person name="Spatafora J."/>
            <person name="Crous P."/>
            <person name="Grigoriev I."/>
        </authorList>
    </citation>
    <scope>NUCLEOTIDE SEQUENCE</scope>
    <source>
        <strain evidence="1">CBS 525.71</strain>
    </source>
</reference>
<name>A0ACB6RX02_9PLEO</name>
<keyword evidence="2" id="KW-1185">Reference proteome</keyword>
<dbReference type="Proteomes" id="UP000799754">
    <property type="component" value="Unassembled WGS sequence"/>
</dbReference>
<evidence type="ECO:0000313" key="1">
    <source>
        <dbReference type="EMBL" id="KAF2625679.1"/>
    </source>
</evidence>
<proteinExistence type="predicted"/>
<comment type="caution">
    <text evidence="1">The sequence shown here is derived from an EMBL/GenBank/DDBJ whole genome shotgun (WGS) entry which is preliminary data.</text>
</comment>
<dbReference type="EMBL" id="MU006724">
    <property type="protein sequence ID" value="KAF2625679.1"/>
    <property type="molecule type" value="Genomic_DNA"/>
</dbReference>
<sequence length="303" mass="34966">MFLHDIEVADKSTLPYDAHSIQRLLDRLPIFSGDLSSHVRETRQQSQTPLRPPPCLDIRGRSYDRARTVPLLGHRYWACWPQYLFFVGAKATMDDITMIATSIFIGMYLNELLYISSDIHPVSVFHHLRAVIVALVMVTRNVRWEVEANTTAYTVLIMTYDRFPLRRQSRSHANARSRYLRHPSRFCRSNYLAGKHRMNMWFCYAAMILTILGTISETIVTISFYKLNFLEWSFSVQVATLILRVVFMVAQEMSLRMMRKLAEKHRNHLKQLQAIEKDIELSSSVEMGGAPSSRSASQGSSTL</sequence>
<evidence type="ECO:0000313" key="2">
    <source>
        <dbReference type="Proteomes" id="UP000799754"/>
    </source>
</evidence>